<dbReference type="GO" id="GO:0000976">
    <property type="term" value="F:transcription cis-regulatory region binding"/>
    <property type="evidence" value="ECO:0007669"/>
    <property type="project" value="TreeGrafter"/>
</dbReference>
<reference evidence="6" key="1">
    <citation type="journal article" date="2014" name="Int. J. Syst. Evol. Microbiol.">
        <title>Complete genome sequence of Corynebacterium casei LMG S-19264T (=DSM 44701T), isolated from a smear-ripened cheese.</title>
        <authorList>
            <consortium name="US DOE Joint Genome Institute (JGI-PGF)"/>
            <person name="Walter F."/>
            <person name="Albersmeier A."/>
            <person name="Kalinowski J."/>
            <person name="Ruckert C."/>
        </authorList>
    </citation>
    <scope>NUCLEOTIDE SEQUENCE</scope>
    <source>
        <strain evidence="6">CGMCC 1.7086</strain>
    </source>
</reference>
<comment type="caution">
    <text evidence="6">The sequence shown here is derived from an EMBL/GenBank/DDBJ whole genome shotgun (WGS) entry which is preliminary data.</text>
</comment>
<dbReference type="RefSeq" id="WP_188690928.1">
    <property type="nucleotide sequence ID" value="NZ_BMLS01000001.1"/>
</dbReference>
<dbReference type="Pfam" id="PF00126">
    <property type="entry name" value="HTH_1"/>
    <property type="match status" value="1"/>
</dbReference>
<sequence length="304" mass="33445">MLKTTLGQWRMFRAVVEHGGFSQAGDAIHKSQSTIHHAVQKLEDSLGIKLLQVKGRKVGLTQAGELMLRRANYLLDEAAKLEAVATGLGAGTETQLKIAVDEVFPQNLLYRVLDTVSAQFPLLRIELMETVLSGAQELLEKARVDIALSPVPLANGFNEEFCQIEFLAVASPQHALHQQTQALSYEDLKSHRQIVVRDSASNSGKDVGWLGADQRWTVSHVRTSIDMISQGFGYAWLPVPAIEQELQSGLLKPLPLTQGVKRTAQLYLCFADGDRLGPAARTFIGEVRYQSESLLTAEQLSDSN</sequence>
<organism evidence="6 7">
    <name type="scientific">Bowmanella pacifica</name>
    <dbReference type="NCBI Taxonomy" id="502051"/>
    <lineage>
        <taxon>Bacteria</taxon>
        <taxon>Pseudomonadati</taxon>
        <taxon>Pseudomonadota</taxon>
        <taxon>Gammaproteobacteria</taxon>
        <taxon>Alteromonadales</taxon>
        <taxon>Alteromonadaceae</taxon>
        <taxon>Bowmanella</taxon>
    </lineage>
</organism>
<reference evidence="6" key="2">
    <citation type="submission" date="2020-09" db="EMBL/GenBank/DDBJ databases">
        <authorList>
            <person name="Sun Q."/>
            <person name="Zhou Y."/>
        </authorList>
    </citation>
    <scope>NUCLEOTIDE SEQUENCE</scope>
    <source>
        <strain evidence="6">CGMCC 1.7086</strain>
    </source>
</reference>
<dbReference type="Pfam" id="PF03466">
    <property type="entry name" value="LysR_substrate"/>
    <property type="match status" value="1"/>
</dbReference>
<dbReference type="PROSITE" id="PS50931">
    <property type="entry name" value="HTH_LYSR"/>
    <property type="match status" value="1"/>
</dbReference>
<evidence type="ECO:0000256" key="1">
    <source>
        <dbReference type="ARBA" id="ARBA00009437"/>
    </source>
</evidence>
<dbReference type="SUPFAM" id="SSF53850">
    <property type="entry name" value="Periplasmic binding protein-like II"/>
    <property type="match status" value="1"/>
</dbReference>
<dbReference type="SUPFAM" id="SSF46785">
    <property type="entry name" value="Winged helix' DNA-binding domain"/>
    <property type="match status" value="1"/>
</dbReference>
<evidence type="ECO:0000256" key="2">
    <source>
        <dbReference type="ARBA" id="ARBA00023015"/>
    </source>
</evidence>
<dbReference type="Gene3D" id="1.10.10.10">
    <property type="entry name" value="Winged helix-like DNA-binding domain superfamily/Winged helix DNA-binding domain"/>
    <property type="match status" value="1"/>
</dbReference>
<accession>A0A918DGZ6</accession>
<dbReference type="Proteomes" id="UP000606935">
    <property type="component" value="Unassembled WGS sequence"/>
</dbReference>
<dbReference type="InterPro" id="IPR005119">
    <property type="entry name" value="LysR_subst-bd"/>
</dbReference>
<dbReference type="Gene3D" id="3.40.190.290">
    <property type="match status" value="1"/>
</dbReference>
<dbReference type="EMBL" id="BMLS01000001">
    <property type="protein sequence ID" value="GGO66011.1"/>
    <property type="molecule type" value="Genomic_DNA"/>
</dbReference>
<dbReference type="FunFam" id="1.10.10.10:FF:000001">
    <property type="entry name" value="LysR family transcriptional regulator"/>
    <property type="match status" value="1"/>
</dbReference>
<evidence type="ECO:0000256" key="4">
    <source>
        <dbReference type="ARBA" id="ARBA00023163"/>
    </source>
</evidence>
<dbReference type="PANTHER" id="PTHR30126">
    <property type="entry name" value="HTH-TYPE TRANSCRIPTIONAL REGULATOR"/>
    <property type="match status" value="1"/>
</dbReference>
<keyword evidence="3" id="KW-0238">DNA-binding</keyword>
<proteinExistence type="inferred from homology"/>
<evidence type="ECO:0000259" key="5">
    <source>
        <dbReference type="PROSITE" id="PS50931"/>
    </source>
</evidence>
<evidence type="ECO:0000256" key="3">
    <source>
        <dbReference type="ARBA" id="ARBA00023125"/>
    </source>
</evidence>
<feature type="domain" description="HTH lysR-type" evidence="5">
    <location>
        <begin position="4"/>
        <end position="61"/>
    </location>
</feature>
<protein>
    <submittedName>
        <fullName evidence="6">LysR family transcriptional regulator</fullName>
    </submittedName>
</protein>
<keyword evidence="2" id="KW-0805">Transcription regulation</keyword>
<gene>
    <name evidence="6" type="ORF">GCM10010982_09210</name>
</gene>
<evidence type="ECO:0000313" key="6">
    <source>
        <dbReference type="EMBL" id="GGO66011.1"/>
    </source>
</evidence>
<keyword evidence="4" id="KW-0804">Transcription</keyword>
<dbReference type="InterPro" id="IPR000847">
    <property type="entry name" value="LysR_HTH_N"/>
</dbReference>
<keyword evidence="7" id="KW-1185">Reference proteome</keyword>
<comment type="similarity">
    <text evidence="1">Belongs to the LysR transcriptional regulatory family.</text>
</comment>
<dbReference type="PANTHER" id="PTHR30126:SF88">
    <property type="entry name" value="TRANSCRIPTIONAL REGULATOR-RELATED"/>
    <property type="match status" value="1"/>
</dbReference>
<evidence type="ECO:0000313" key="7">
    <source>
        <dbReference type="Proteomes" id="UP000606935"/>
    </source>
</evidence>
<dbReference type="InterPro" id="IPR036390">
    <property type="entry name" value="WH_DNA-bd_sf"/>
</dbReference>
<dbReference type="GO" id="GO:0003700">
    <property type="term" value="F:DNA-binding transcription factor activity"/>
    <property type="evidence" value="ECO:0007669"/>
    <property type="project" value="InterPro"/>
</dbReference>
<dbReference type="AlphaFoldDB" id="A0A918DGZ6"/>
<name>A0A918DGZ6_9ALTE</name>
<dbReference type="InterPro" id="IPR036388">
    <property type="entry name" value="WH-like_DNA-bd_sf"/>
</dbReference>